<dbReference type="Proteomes" id="UP000236536">
    <property type="component" value="Chromosome"/>
</dbReference>
<reference evidence="4 5" key="2">
    <citation type="journal article" date="2017" name="Genome Biol. Evol.">
        <title>Trajectories and Drivers of Genome Evolution in Surface-Associated Marine Phaeobacter.</title>
        <authorList>
            <person name="Freese H.M."/>
            <person name="Sikorski J."/>
            <person name="Bunk B."/>
            <person name="Scheuner C."/>
            <person name="Meier-Kolthoff J.P."/>
            <person name="Sproer C."/>
            <person name="Gram L."/>
            <person name="Overmann J."/>
        </authorList>
    </citation>
    <scope>NUCLEOTIDE SEQUENCE [LARGE SCALE GENOMIC DNA]</scope>
    <source>
        <strain evidence="2 5">P66</strain>
        <strain evidence="3 4">P88</strain>
    </source>
</reference>
<evidence type="ECO:0000256" key="1">
    <source>
        <dbReference type="SAM" id="Phobius"/>
    </source>
</evidence>
<reference evidence="2 5" key="3">
    <citation type="journal article" date="2017" name="Int. J. Syst. Evol. Microbiol.">
        <title>Adaptation of Surface-Associated Bacteria to the Open Ocean: A Genomically Distinct Subpopulation of Phaeobacter gallaeciensis Colonizes Pacific Mesozooplankton.</title>
        <authorList>
            <person name="Freese H.M."/>
            <person name="Methner A."/>
            <person name="Overmann J."/>
        </authorList>
    </citation>
    <scope>NUCLEOTIDE SEQUENCE [LARGE SCALE GENOMIC DNA]</scope>
    <source>
        <strain evidence="2 5">P66</strain>
    </source>
</reference>
<accession>A0A2I7JRZ0</accession>
<organism evidence="3 4">
    <name type="scientific">Phaeobacter inhibens</name>
    <dbReference type="NCBI Taxonomy" id="221822"/>
    <lineage>
        <taxon>Bacteria</taxon>
        <taxon>Pseudomonadati</taxon>
        <taxon>Pseudomonadota</taxon>
        <taxon>Alphaproteobacteria</taxon>
        <taxon>Rhodobacterales</taxon>
        <taxon>Roseobacteraceae</taxon>
        <taxon>Phaeobacter</taxon>
    </lineage>
</organism>
<proteinExistence type="predicted"/>
<feature type="transmembrane region" description="Helical" evidence="1">
    <location>
        <begin position="49"/>
        <end position="69"/>
    </location>
</feature>
<sequence>MGSLRRRVTWTIGFMATLFPAAAIAEVCDKERPFWKPGDDPATAWDELIGLSTLPVSLALLALAGIALTTRNRATFAVAAVLWAGIAFVVAVDRYENALDYVEASALAEGCLGPPHLFIGLAVAICAVMTYGALRPRT</sequence>
<dbReference type="EMBL" id="CP010725">
    <property type="protein sequence ID" value="AUR00399.1"/>
    <property type="molecule type" value="Genomic_DNA"/>
</dbReference>
<gene>
    <name evidence="2" type="ORF">PhaeoP66_00302</name>
    <name evidence="3" type="ORF">PhaeoP88_03065</name>
</gene>
<dbReference type="EMBL" id="CP010705">
    <property type="protein sequence ID" value="AUQ93127.1"/>
    <property type="molecule type" value="Genomic_DNA"/>
</dbReference>
<keyword evidence="5" id="KW-1185">Reference proteome</keyword>
<keyword evidence="1" id="KW-0812">Transmembrane</keyword>
<feature type="transmembrane region" description="Helical" evidence="1">
    <location>
        <begin position="115"/>
        <end position="134"/>
    </location>
</feature>
<evidence type="ECO:0000313" key="5">
    <source>
        <dbReference type="Proteomes" id="UP000236536"/>
    </source>
</evidence>
<dbReference type="Proteomes" id="UP000236447">
    <property type="component" value="Chromosome"/>
</dbReference>
<protein>
    <submittedName>
        <fullName evidence="3">Uncharacterized protein</fullName>
    </submittedName>
</protein>
<feature type="transmembrane region" description="Helical" evidence="1">
    <location>
        <begin position="76"/>
        <end position="95"/>
    </location>
</feature>
<name>A0A2I7JRZ0_9RHOB</name>
<keyword evidence="1" id="KW-0472">Membrane</keyword>
<evidence type="ECO:0000313" key="2">
    <source>
        <dbReference type="EMBL" id="AUQ93127.1"/>
    </source>
</evidence>
<evidence type="ECO:0000313" key="3">
    <source>
        <dbReference type="EMBL" id="AUR00399.1"/>
    </source>
</evidence>
<reference evidence="3 4" key="1">
    <citation type="journal article" date="2017" name="Front. Microbiol.">
        <title>Phaeobacter piscinae sp. nov., a species of the Roseobacter group and potential aquaculture probiont.</title>
        <authorList>
            <person name="Sonnenschein E.C."/>
            <person name="Phippen C.B.W."/>
            <person name="Nielsen K.F."/>
            <person name="Mateiu R.V."/>
            <person name="Melchiorsen J."/>
            <person name="Gram L."/>
            <person name="Overmann J."/>
            <person name="Freese H.M."/>
        </authorList>
    </citation>
    <scope>NUCLEOTIDE SEQUENCE [LARGE SCALE GENOMIC DNA]</scope>
    <source>
        <strain evidence="3 4">P88</strain>
    </source>
</reference>
<dbReference type="AlphaFoldDB" id="A0A2I7JRZ0"/>
<keyword evidence="1" id="KW-1133">Transmembrane helix</keyword>
<evidence type="ECO:0000313" key="4">
    <source>
        <dbReference type="Proteomes" id="UP000236447"/>
    </source>
</evidence>